<evidence type="ECO:0000256" key="1">
    <source>
        <dbReference type="SAM" id="MobiDB-lite"/>
    </source>
</evidence>
<evidence type="ECO:0000259" key="2">
    <source>
        <dbReference type="PROSITE" id="PS50075"/>
    </source>
</evidence>
<feature type="region of interest" description="Disordered" evidence="1">
    <location>
        <begin position="172"/>
        <end position="253"/>
    </location>
</feature>
<dbReference type="PROSITE" id="PS50075">
    <property type="entry name" value="CARRIER"/>
    <property type="match status" value="1"/>
</dbReference>
<gene>
    <name evidence="3" type="ORF">PCOR1329_LOCUS34709</name>
</gene>
<evidence type="ECO:0000313" key="4">
    <source>
        <dbReference type="Proteomes" id="UP001189429"/>
    </source>
</evidence>
<sequence length="471" mass="48475">MGLRSGGAEELAGAAELLKATVHGAAHGAAAGGGSRQVVAAAVAAAVRTVWALLDGGDAACAEEDLELAMRQAAMKPAMRQQMRGAQPCGRDRALRNVGAHVDLGKGVEVLQEALSRPQGAQRGGRCAARAADPPPAAGEAAVSSVQAAPDLGPPRAVAKSGAPVVRAPAAVGAAGAEAEAGGRPRGHRRRRRRAEAAPVGSGPQEGDGSGCSLSTVGSEQELEDGLKERRRGQVATAEPPAQPHIGGMAPGVWLHGDAGAEAQARAFGHGLSAGWKLAETVQPEEAPERGGGDWSESEVALSGSAVACAEPVARQRAAELVATPLFPTLRAEQRSREPSECDEGEVRDVDGYDDAEQRRQRSVNWDDGGSEGSVQCVKIGRQALSTERVVACVLATQLRLIGSTVSSSSAFLSLGGCVKNAARVVEMLEKRFGVSLPSSAESDLLLARAGWQTVQDIADQLQRRVDSSTR</sequence>
<dbReference type="EMBL" id="CAUYUJ010014252">
    <property type="protein sequence ID" value="CAK0838860.1"/>
    <property type="molecule type" value="Genomic_DNA"/>
</dbReference>
<dbReference type="Proteomes" id="UP001189429">
    <property type="component" value="Unassembled WGS sequence"/>
</dbReference>
<feature type="compositionally biased region" description="Basic and acidic residues" evidence="1">
    <location>
        <begin position="332"/>
        <end position="360"/>
    </location>
</feature>
<name>A0ABN9T1N6_9DINO</name>
<reference evidence="3" key="1">
    <citation type="submission" date="2023-10" db="EMBL/GenBank/DDBJ databases">
        <authorList>
            <person name="Chen Y."/>
            <person name="Shah S."/>
            <person name="Dougan E. K."/>
            <person name="Thang M."/>
            <person name="Chan C."/>
        </authorList>
    </citation>
    <scope>NUCLEOTIDE SEQUENCE [LARGE SCALE GENOMIC DNA]</scope>
</reference>
<keyword evidence="4" id="KW-1185">Reference proteome</keyword>
<feature type="compositionally biased region" description="Basic residues" evidence="1">
    <location>
        <begin position="185"/>
        <end position="194"/>
    </location>
</feature>
<feature type="compositionally biased region" description="Low complexity" evidence="1">
    <location>
        <begin position="172"/>
        <end position="182"/>
    </location>
</feature>
<feature type="region of interest" description="Disordered" evidence="1">
    <location>
        <begin position="332"/>
        <end position="367"/>
    </location>
</feature>
<feature type="region of interest" description="Disordered" evidence="1">
    <location>
        <begin position="116"/>
        <end position="146"/>
    </location>
</feature>
<accession>A0ABN9T1N6</accession>
<evidence type="ECO:0000313" key="3">
    <source>
        <dbReference type="EMBL" id="CAK0838860.1"/>
    </source>
</evidence>
<protein>
    <recommendedName>
        <fullName evidence="2">Carrier domain-containing protein</fullName>
    </recommendedName>
</protein>
<comment type="caution">
    <text evidence="3">The sequence shown here is derived from an EMBL/GenBank/DDBJ whole genome shotgun (WGS) entry which is preliminary data.</text>
</comment>
<proteinExistence type="predicted"/>
<feature type="domain" description="Carrier" evidence="2">
    <location>
        <begin position="385"/>
        <end position="466"/>
    </location>
</feature>
<dbReference type="InterPro" id="IPR009081">
    <property type="entry name" value="PP-bd_ACP"/>
</dbReference>
<organism evidence="3 4">
    <name type="scientific">Prorocentrum cordatum</name>
    <dbReference type="NCBI Taxonomy" id="2364126"/>
    <lineage>
        <taxon>Eukaryota</taxon>
        <taxon>Sar</taxon>
        <taxon>Alveolata</taxon>
        <taxon>Dinophyceae</taxon>
        <taxon>Prorocentrales</taxon>
        <taxon>Prorocentraceae</taxon>
        <taxon>Prorocentrum</taxon>
    </lineage>
</organism>
<feature type="compositionally biased region" description="Low complexity" evidence="1">
    <location>
        <begin position="117"/>
        <end position="142"/>
    </location>
</feature>